<dbReference type="AlphaFoldDB" id="A0A9L0IEP5"/>
<organism evidence="1 2">
    <name type="scientific">Equus asinus</name>
    <name type="common">Donkey</name>
    <name type="synonym">Equus africanus asinus</name>
    <dbReference type="NCBI Taxonomy" id="9793"/>
    <lineage>
        <taxon>Eukaryota</taxon>
        <taxon>Metazoa</taxon>
        <taxon>Chordata</taxon>
        <taxon>Craniata</taxon>
        <taxon>Vertebrata</taxon>
        <taxon>Euteleostomi</taxon>
        <taxon>Mammalia</taxon>
        <taxon>Eutheria</taxon>
        <taxon>Laurasiatheria</taxon>
        <taxon>Perissodactyla</taxon>
        <taxon>Equidae</taxon>
        <taxon>Equus</taxon>
    </lineage>
</organism>
<dbReference type="Ensembl" id="ENSEAST00005076424.1">
    <property type="protein sequence ID" value="ENSEASP00005036245.1"/>
    <property type="gene ID" value="ENSEASG00005025051.1"/>
</dbReference>
<reference evidence="1 2" key="1">
    <citation type="journal article" date="2020" name="Nat. Commun.">
        <title>Donkey genomes provide new insights into domestication and selection for coat color.</title>
        <authorList>
            <person name="Wang"/>
            <person name="C."/>
            <person name="Li"/>
            <person name="H."/>
            <person name="Guo"/>
            <person name="Y."/>
            <person name="Huang"/>
            <person name="J."/>
            <person name="Sun"/>
            <person name="Y."/>
            <person name="Min"/>
            <person name="J."/>
            <person name="Wang"/>
            <person name="J."/>
            <person name="Fang"/>
            <person name="X."/>
            <person name="Zhao"/>
            <person name="Z."/>
            <person name="Wang"/>
            <person name="S."/>
            <person name="Zhang"/>
            <person name="Y."/>
            <person name="Liu"/>
            <person name="Q."/>
            <person name="Jiang"/>
            <person name="Q."/>
            <person name="Wang"/>
            <person name="X."/>
            <person name="Guo"/>
            <person name="Y."/>
            <person name="Yang"/>
            <person name="C."/>
            <person name="Wang"/>
            <person name="Y."/>
            <person name="Tian"/>
            <person name="F."/>
            <person name="Zhuang"/>
            <person name="G."/>
            <person name="Fan"/>
            <person name="Y."/>
            <person name="Gao"/>
            <person name="Q."/>
            <person name="Li"/>
            <person name="Y."/>
            <person name="Ju"/>
            <person name="Z."/>
            <person name="Li"/>
            <person name="J."/>
            <person name="Li"/>
            <person name="R."/>
            <person name="Hou"/>
            <person name="M."/>
            <person name="Yang"/>
            <person name="G."/>
            <person name="Liu"/>
            <person name="G."/>
            <person name="Liu"/>
            <person name="W."/>
            <person name="Guo"/>
            <person name="J."/>
            <person name="Pan"/>
            <person name="S."/>
            <person name="Fan"/>
            <person name="G."/>
            <person name="Zhang"/>
            <person name="W."/>
            <person name="Zhang"/>
            <person name="R."/>
            <person name="Yu"/>
            <person name="J."/>
            <person name="Zhang"/>
            <person name="X."/>
            <person name="Yin"/>
            <person name="Q."/>
            <person name="Ji"/>
            <person name="C."/>
            <person name="Jin"/>
            <person name="Y."/>
            <person name="Yue"/>
            <person name="G."/>
            <person name="Liu"/>
            <person name="M."/>
            <person name="Xu"/>
            <person name="J."/>
            <person name="Liu"/>
            <person name="S."/>
            <person name="Jordana"/>
            <person name="J."/>
            <person name="Noce"/>
            <person name="A."/>
            <person name="Amills"/>
            <person name="M."/>
            <person name="Wu"/>
            <person name="D.D."/>
            <person name="Li"/>
            <person name="S."/>
            <person name="Zhou"/>
            <person name="X. and Zhong"/>
            <person name="J."/>
        </authorList>
    </citation>
    <scope>NUCLEOTIDE SEQUENCE [LARGE SCALE GENOMIC DNA]</scope>
</reference>
<reference evidence="1" key="3">
    <citation type="submission" date="2025-09" db="UniProtKB">
        <authorList>
            <consortium name="Ensembl"/>
        </authorList>
    </citation>
    <scope>IDENTIFICATION</scope>
</reference>
<accession>A0A9L0IEP5</accession>
<evidence type="ECO:0000313" key="1">
    <source>
        <dbReference type="Ensembl" id="ENSEASP00005036245.1"/>
    </source>
</evidence>
<keyword evidence="2" id="KW-1185">Reference proteome</keyword>
<proteinExistence type="predicted"/>
<protein>
    <submittedName>
        <fullName evidence="1">Uncharacterized protein</fullName>
    </submittedName>
</protein>
<reference evidence="1" key="2">
    <citation type="submission" date="2025-08" db="UniProtKB">
        <authorList>
            <consortium name="Ensembl"/>
        </authorList>
    </citation>
    <scope>IDENTIFICATION</scope>
</reference>
<sequence>LNTRSHSLLQRPRSCPRLPPGTVGLCAELCSGNGSSPRGQKCSWPDKGCHVCAQDPNR</sequence>
<evidence type="ECO:0000313" key="2">
    <source>
        <dbReference type="Proteomes" id="UP000694387"/>
    </source>
</evidence>
<dbReference type="Proteomes" id="UP000694387">
    <property type="component" value="Chromosome 13"/>
</dbReference>
<name>A0A9L0IEP5_EQUAS</name>